<keyword evidence="3" id="KW-0433">Leucine-rich repeat</keyword>
<dbReference type="GO" id="GO:0005886">
    <property type="term" value="C:plasma membrane"/>
    <property type="evidence" value="ECO:0007669"/>
    <property type="project" value="TreeGrafter"/>
</dbReference>
<dbReference type="SUPFAM" id="SSF52058">
    <property type="entry name" value="L domain-like"/>
    <property type="match status" value="2"/>
</dbReference>
<dbReference type="Pfam" id="PF13855">
    <property type="entry name" value="LRR_8"/>
    <property type="match status" value="1"/>
</dbReference>
<dbReference type="InterPro" id="IPR032675">
    <property type="entry name" value="LRR_dom_sf"/>
</dbReference>
<dbReference type="InterPro" id="IPR001611">
    <property type="entry name" value="Leu-rich_rpt"/>
</dbReference>
<evidence type="ECO:0000256" key="12">
    <source>
        <dbReference type="SAM" id="SignalP"/>
    </source>
</evidence>
<evidence type="ECO:0000256" key="6">
    <source>
        <dbReference type="ARBA" id="ARBA00022737"/>
    </source>
</evidence>
<feature type="chain" id="PRO_5035727484" description="TIR domain-containing protein" evidence="12">
    <location>
        <begin position="33"/>
        <end position="905"/>
    </location>
</feature>
<dbReference type="SMART" id="SM00369">
    <property type="entry name" value="LRR_TYP"/>
    <property type="match status" value="5"/>
</dbReference>
<dbReference type="PANTHER" id="PTHR24365:SF541">
    <property type="entry name" value="PROTEIN TOLL-RELATED"/>
    <property type="match status" value="1"/>
</dbReference>
<feature type="compositionally biased region" description="Basic and acidic residues" evidence="11">
    <location>
        <begin position="856"/>
        <end position="883"/>
    </location>
</feature>
<dbReference type="InterPro" id="IPR035897">
    <property type="entry name" value="Toll_tir_struct_dom_sf"/>
</dbReference>
<evidence type="ECO:0000256" key="4">
    <source>
        <dbReference type="ARBA" id="ARBA00022692"/>
    </source>
</evidence>
<dbReference type="SUPFAM" id="SSF52200">
    <property type="entry name" value="Toll/Interleukin receptor TIR domain"/>
    <property type="match status" value="1"/>
</dbReference>
<dbReference type="InterPro" id="IPR000157">
    <property type="entry name" value="TIR_dom"/>
</dbReference>
<evidence type="ECO:0000256" key="11">
    <source>
        <dbReference type="SAM" id="MobiDB-lite"/>
    </source>
</evidence>
<keyword evidence="9" id="KW-0675">Receptor</keyword>
<dbReference type="SMART" id="SM00255">
    <property type="entry name" value="TIR"/>
    <property type="match status" value="1"/>
</dbReference>
<comment type="similarity">
    <text evidence="2">Belongs to the Toll-like receptor family.</text>
</comment>
<keyword evidence="4" id="KW-0812">Transmembrane</keyword>
<feature type="signal peptide" evidence="12">
    <location>
        <begin position="1"/>
        <end position="32"/>
    </location>
</feature>
<evidence type="ECO:0000313" key="15">
    <source>
        <dbReference type="Proteomes" id="UP000678393"/>
    </source>
</evidence>
<evidence type="ECO:0000259" key="13">
    <source>
        <dbReference type="PROSITE" id="PS50104"/>
    </source>
</evidence>
<dbReference type="Pfam" id="PF01582">
    <property type="entry name" value="TIR"/>
    <property type="match status" value="1"/>
</dbReference>
<dbReference type="InterPro" id="IPR003591">
    <property type="entry name" value="Leu-rich_rpt_typical-subtyp"/>
</dbReference>
<dbReference type="GO" id="GO:0038023">
    <property type="term" value="F:signaling receptor activity"/>
    <property type="evidence" value="ECO:0007669"/>
    <property type="project" value="TreeGrafter"/>
</dbReference>
<protein>
    <recommendedName>
        <fullName evidence="13">TIR domain-containing protein</fullName>
    </recommendedName>
</protein>
<reference evidence="14" key="1">
    <citation type="submission" date="2021-04" db="EMBL/GenBank/DDBJ databases">
        <authorList>
            <consortium name="Molecular Ecology Group"/>
        </authorList>
    </citation>
    <scope>NUCLEOTIDE SEQUENCE</scope>
</reference>
<dbReference type="Gene3D" id="3.40.50.10140">
    <property type="entry name" value="Toll/interleukin-1 receptor homology (TIR) domain"/>
    <property type="match status" value="1"/>
</dbReference>
<organism evidence="14 15">
    <name type="scientific">Candidula unifasciata</name>
    <dbReference type="NCBI Taxonomy" id="100452"/>
    <lineage>
        <taxon>Eukaryota</taxon>
        <taxon>Metazoa</taxon>
        <taxon>Spiralia</taxon>
        <taxon>Lophotrochozoa</taxon>
        <taxon>Mollusca</taxon>
        <taxon>Gastropoda</taxon>
        <taxon>Heterobranchia</taxon>
        <taxon>Euthyneura</taxon>
        <taxon>Panpulmonata</taxon>
        <taxon>Eupulmonata</taxon>
        <taxon>Stylommatophora</taxon>
        <taxon>Helicina</taxon>
        <taxon>Helicoidea</taxon>
        <taxon>Geomitridae</taxon>
        <taxon>Candidula</taxon>
    </lineage>
</organism>
<dbReference type="GO" id="GO:0007165">
    <property type="term" value="P:signal transduction"/>
    <property type="evidence" value="ECO:0007669"/>
    <property type="project" value="InterPro"/>
</dbReference>
<name>A0A8S3ZB75_9EUPU</name>
<evidence type="ECO:0000256" key="9">
    <source>
        <dbReference type="ARBA" id="ARBA00023170"/>
    </source>
</evidence>
<feature type="region of interest" description="Disordered" evidence="11">
    <location>
        <begin position="856"/>
        <end position="886"/>
    </location>
</feature>
<keyword evidence="5 12" id="KW-0732">Signal</keyword>
<evidence type="ECO:0000256" key="10">
    <source>
        <dbReference type="ARBA" id="ARBA00023180"/>
    </source>
</evidence>
<dbReference type="SMART" id="SM00082">
    <property type="entry name" value="LRRCT"/>
    <property type="match status" value="2"/>
</dbReference>
<evidence type="ECO:0000256" key="8">
    <source>
        <dbReference type="ARBA" id="ARBA00023136"/>
    </source>
</evidence>
<evidence type="ECO:0000256" key="5">
    <source>
        <dbReference type="ARBA" id="ARBA00022729"/>
    </source>
</evidence>
<evidence type="ECO:0000313" key="14">
    <source>
        <dbReference type="EMBL" id="CAG5124326.1"/>
    </source>
</evidence>
<sequence length="905" mass="103915">MRNRKYSYIGTKQINPVFIAVLLLLLPEPAFSFPMLFRNTMNCSLLCSCEHKPLVSTMQLYNVKHFKIMGNKYRPEIGFFDTNSEYMTFLGTFAPLLHRITEITCTLSDGMSHSVMSLLNGVDQIMDTALSVSCRKNERVVWDVPSWLTSFNIFVAENCLIVPNADRKLIVIPMNTWILDVDNVGDQTLGLLDIRFSMNTLTLAISGSKLSTTPRQWQGIDMVSMAVISLRNNGLEEFNCPFHFTKRLDTLNLDGNKIAHFPECLLRSFRIRLNYLSLANNAISDLAPLYEIPEAWDIPDISVINLSFNQIRSVDAIRNMANLVVLDLSHNHIKYITEDAFDYLTSLEVIYVSHNSIHVIGAQQFKNNYKLSIIDISDNFLPVILPEQLPMDSSSLLLDVRQNKLTYPPYVDCAKGKLNIFNMKIYSSGNPYICDCYMIHFERCQSWISKNSPSQQKDFNVFKDLMDMLCDTPEETKDVALPNISFHSKCYMMEECPETCKCLLLNVQVLVVNCSARRMLDMPDHLPTYPKTTVVLYLDHNPLQILGHRPYLRTLSELYVHNCLLTSVTPAAMASLRDVQVLTLHNNMIQKLPSRTRNITLNQVKNLTLHNNPWACSCDSLWMPQWIARHKSSLWMPGSITCHYLRKPVQDLTELDLNCNSSSYIDTFLAISLTLSSLVSTLVIVICYRSEITVLLYSKLGFPLGCGFSCGDLFNPYDAFISYSQDTYNWVMDTLVPQLENGSKKYRLCLHYRDFPTGDSIVDSLPWSIRMSRVAILVLSKDVMRKEWCILEVRAAFQRMLLAANRLVIVAMDYINTDELPPDMRTYMNTHDYLRYEDPCFWEKLELLLPPKEQRELTESDDAMPRNRSRESFHQSTPDKHEMTGLSDLTDLSFKLSEISEHGDY</sequence>
<keyword evidence="7" id="KW-1133">Transmembrane helix</keyword>
<dbReference type="InterPro" id="IPR000483">
    <property type="entry name" value="Cys-rich_flank_reg_C"/>
</dbReference>
<keyword evidence="8" id="KW-0472">Membrane</keyword>
<accession>A0A8S3ZB75</accession>
<dbReference type="PANTHER" id="PTHR24365">
    <property type="entry name" value="TOLL-LIKE RECEPTOR"/>
    <property type="match status" value="1"/>
</dbReference>
<evidence type="ECO:0000256" key="7">
    <source>
        <dbReference type="ARBA" id="ARBA00022989"/>
    </source>
</evidence>
<evidence type="ECO:0000256" key="2">
    <source>
        <dbReference type="ARBA" id="ARBA00009634"/>
    </source>
</evidence>
<comment type="caution">
    <text evidence="14">The sequence shown here is derived from an EMBL/GenBank/DDBJ whole genome shotgun (WGS) entry which is preliminary data.</text>
</comment>
<dbReference type="PROSITE" id="PS50104">
    <property type="entry name" value="TIR"/>
    <property type="match status" value="1"/>
</dbReference>
<evidence type="ECO:0000256" key="1">
    <source>
        <dbReference type="ARBA" id="ARBA00004479"/>
    </source>
</evidence>
<dbReference type="EMBL" id="CAJHNH020001759">
    <property type="protein sequence ID" value="CAG5124326.1"/>
    <property type="molecule type" value="Genomic_DNA"/>
</dbReference>
<evidence type="ECO:0000256" key="3">
    <source>
        <dbReference type="ARBA" id="ARBA00022614"/>
    </source>
</evidence>
<comment type="subcellular location">
    <subcellularLocation>
        <location evidence="1">Membrane</location>
        <topology evidence="1">Single-pass type I membrane protein</topology>
    </subcellularLocation>
</comment>
<keyword evidence="15" id="KW-1185">Reference proteome</keyword>
<dbReference type="AlphaFoldDB" id="A0A8S3ZB75"/>
<gene>
    <name evidence="14" type="ORF">CUNI_LOCUS9884</name>
</gene>
<dbReference type="PROSITE" id="PS51450">
    <property type="entry name" value="LRR"/>
    <property type="match status" value="2"/>
</dbReference>
<feature type="domain" description="TIR" evidence="13">
    <location>
        <begin position="715"/>
        <end position="849"/>
    </location>
</feature>
<dbReference type="OrthoDB" id="6107924at2759"/>
<keyword evidence="6" id="KW-0677">Repeat</keyword>
<dbReference type="Proteomes" id="UP000678393">
    <property type="component" value="Unassembled WGS sequence"/>
</dbReference>
<dbReference type="Gene3D" id="3.80.10.10">
    <property type="entry name" value="Ribonuclease Inhibitor"/>
    <property type="match status" value="3"/>
</dbReference>
<proteinExistence type="inferred from homology"/>
<keyword evidence="10" id="KW-0325">Glycoprotein</keyword>